<evidence type="ECO:0000256" key="6">
    <source>
        <dbReference type="ARBA" id="ARBA00023136"/>
    </source>
</evidence>
<keyword evidence="5 9" id="KW-1133">Transmembrane helix</keyword>
<dbReference type="EMBL" id="JH431973">
    <property type="status" value="NOT_ANNOTATED_CDS"/>
    <property type="molecule type" value="Genomic_DNA"/>
</dbReference>
<protein>
    <recommendedName>
        <fullName evidence="10">Fibronectin type-III domain-containing protein</fullName>
    </recommendedName>
</protein>
<dbReference type="STRING" id="126957.T1JLW3"/>
<dbReference type="PhylomeDB" id="T1JLW3"/>
<reference evidence="11" key="2">
    <citation type="submission" date="2015-02" db="UniProtKB">
        <authorList>
            <consortium name="EnsemblMetazoa"/>
        </authorList>
    </citation>
    <scope>IDENTIFICATION</scope>
</reference>
<dbReference type="PROSITE" id="PS50853">
    <property type="entry name" value="FN3"/>
    <property type="match status" value="1"/>
</dbReference>
<organism evidence="11 12">
    <name type="scientific">Strigamia maritima</name>
    <name type="common">European centipede</name>
    <name type="synonym">Geophilus maritimus</name>
    <dbReference type="NCBI Taxonomy" id="126957"/>
    <lineage>
        <taxon>Eukaryota</taxon>
        <taxon>Metazoa</taxon>
        <taxon>Ecdysozoa</taxon>
        <taxon>Arthropoda</taxon>
        <taxon>Myriapoda</taxon>
        <taxon>Chilopoda</taxon>
        <taxon>Pleurostigmophora</taxon>
        <taxon>Geophilomorpha</taxon>
        <taxon>Linotaeniidae</taxon>
        <taxon>Strigamia</taxon>
    </lineage>
</organism>
<evidence type="ECO:0000256" key="3">
    <source>
        <dbReference type="ARBA" id="ARBA00022729"/>
    </source>
</evidence>
<keyword evidence="3" id="KW-0732">Signal</keyword>
<dbReference type="InterPro" id="IPR003961">
    <property type="entry name" value="FN3_dom"/>
</dbReference>
<dbReference type="Gene3D" id="2.60.40.10">
    <property type="entry name" value="Immunoglobulins"/>
    <property type="match status" value="1"/>
</dbReference>
<evidence type="ECO:0000256" key="7">
    <source>
        <dbReference type="ARBA" id="ARBA00023157"/>
    </source>
</evidence>
<accession>T1JLW3</accession>
<keyword evidence="2 9" id="KW-0812">Transmembrane</keyword>
<evidence type="ECO:0000313" key="11">
    <source>
        <dbReference type="EnsemblMetazoa" id="SMAR014843-PA"/>
    </source>
</evidence>
<dbReference type="GO" id="GO:0016020">
    <property type="term" value="C:membrane"/>
    <property type="evidence" value="ECO:0007669"/>
    <property type="project" value="UniProtKB-SubCell"/>
</dbReference>
<dbReference type="SUPFAM" id="SSF49265">
    <property type="entry name" value="Fibronectin type III"/>
    <property type="match status" value="1"/>
</dbReference>
<dbReference type="InterPro" id="IPR056754">
    <property type="entry name" value="DSCAM/DSCAML_C"/>
</dbReference>
<keyword evidence="7" id="KW-1015">Disulfide bond</keyword>
<evidence type="ECO:0000256" key="1">
    <source>
        <dbReference type="ARBA" id="ARBA00004167"/>
    </source>
</evidence>
<keyword evidence="6 9" id="KW-0472">Membrane</keyword>
<keyword evidence="12" id="KW-1185">Reference proteome</keyword>
<evidence type="ECO:0000256" key="8">
    <source>
        <dbReference type="ARBA" id="ARBA00023319"/>
    </source>
</evidence>
<dbReference type="EnsemblMetazoa" id="SMAR014843-RA">
    <property type="protein sequence ID" value="SMAR014843-PA"/>
    <property type="gene ID" value="SMAR014843"/>
</dbReference>
<comment type="subcellular location">
    <subcellularLocation>
        <location evidence="1">Membrane</location>
        <topology evidence="1">Single-pass membrane protein</topology>
    </subcellularLocation>
</comment>
<evidence type="ECO:0000256" key="5">
    <source>
        <dbReference type="ARBA" id="ARBA00022989"/>
    </source>
</evidence>
<name>T1JLW3_STRMM</name>
<dbReference type="InterPro" id="IPR036116">
    <property type="entry name" value="FN3_sf"/>
</dbReference>
<keyword evidence="4" id="KW-0130">Cell adhesion</keyword>
<dbReference type="InterPro" id="IPR013783">
    <property type="entry name" value="Ig-like_fold"/>
</dbReference>
<feature type="domain" description="Fibronectin type-III" evidence="10">
    <location>
        <begin position="2"/>
        <end position="96"/>
    </location>
</feature>
<dbReference type="HOGENOM" id="CLU_988937_0_0_1"/>
<dbReference type="CDD" id="cd00063">
    <property type="entry name" value="FN3"/>
    <property type="match status" value="1"/>
</dbReference>
<keyword evidence="8" id="KW-0393">Immunoglobulin domain</keyword>
<evidence type="ECO:0000313" key="12">
    <source>
        <dbReference type="Proteomes" id="UP000014500"/>
    </source>
</evidence>
<evidence type="ECO:0000256" key="4">
    <source>
        <dbReference type="ARBA" id="ARBA00022889"/>
    </source>
</evidence>
<proteinExistence type="predicted"/>
<dbReference type="AlphaFoldDB" id="T1JLW3"/>
<reference evidence="12" key="1">
    <citation type="submission" date="2011-05" db="EMBL/GenBank/DDBJ databases">
        <authorList>
            <person name="Richards S.R."/>
            <person name="Qu J."/>
            <person name="Jiang H."/>
            <person name="Jhangiani S.N."/>
            <person name="Agravi P."/>
            <person name="Goodspeed R."/>
            <person name="Gross S."/>
            <person name="Mandapat C."/>
            <person name="Jackson L."/>
            <person name="Mathew T."/>
            <person name="Pu L."/>
            <person name="Thornton R."/>
            <person name="Saada N."/>
            <person name="Wilczek-Boney K.B."/>
            <person name="Lee S."/>
            <person name="Kovar C."/>
            <person name="Wu Y."/>
            <person name="Scherer S.E."/>
            <person name="Worley K.C."/>
            <person name="Muzny D.M."/>
            <person name="Gibbs R."/>
        </authorList>
    </citation>
    <scope>NUCLEOTIDE SEQUENCE</scope>
    <source>
        <strain evidence="12">Brora</strain>
    </source>
</reference>
<evidence type="ECO:0000256" key="2">
    <source>
        <dbReference type="ARBA" id="ARBA00022692"/>
    </source>
</evidence>
<evidence type="ECO:0000256" key="9">
    <source>
        <dbReference type="SAM" id="Phobius"/>
    </source>
</evidence>
<sequence length="282" mass="31663">MEPKAEEVVVPNSTWLALNLHQWPDGGCPILYFVIKYKPASKEDWVLVSNNVQPHQQHILISELQPGAAYHMQVTAHNDAGSTVANFGTKTLTPEGEMAADAVSHDLPFFYDWSIISIITVSALVIATVFLFAIYFFVRKRKYRGYRHNPVIEGKLATEQQHTKTVLENGTNIVEMTYNPSARKYSLPGTCTLNTTDYNTIPRDGYPESINPYATFNVPGCQAALMQDVQRPTAIPSAMDEAERNYSQQLHPATNKSPFDLYSRVVKRIDNANPEETNQRNG</sequence>
<evidence type="ECO:0000259" key="10">
    <source>
        <dbReference type="PROSITE" id="PS50853"/>
    </source>
</evidence>
<dbReference type="Pfam" id="PF25059">
    <property type="entry name" value="FN3_DSCAM-DSCAML_C"/>
    <property type="match status" value="1"/>
</dbReference>
<feature type="transmembrane region" description="Helical" evidence="9">
    <location>
        <begin position="113"/>
        <end position="138"/>
    </location>
</feature>
<dbReference type="eggNOG" id="KOG3510">
    <property type="taxonomic scope" value="Eukaryota"/>
</dbReference>
<dbReference type="Proteomes" id="UP000014500">
    <property type="component" value="Unassembled WGS sequence"/>
</dbReference>
<dbReference type="GO" id="GO:0007155">
    <property type="term" value="P:cell adhesion"/>
    <property type="evidence" value="ECO:0007669"/>
    <property type="project" value="UniProtKB-KW"/>
</dbReference>